<dbReference type="InterPro" id="IPR050173">
    <property type="entry name" value="ABC_transporter_C-like"/>
</dbReference>
<dbReference type="PROSITE" id="PS50929">
    <property type="entry name" value="ABC_TM1F"/>
    <property type="match status" value="1"/>
</dbReference>
<feature type="compositionally biased region" description="Polar residues" evidence="8">
    <location>
        <begin position="556"/>
        <end position="574"/>
    </location>
</feature>
<dbReference type="PROSITE" id="PS00211">
    <property type="entry name" value="ABC_TRANSPORTER_1"/>
    <property type="match status" value="1"/>
</dbReference>
<dbReference type="PROSITE" id="PS50893">
    <property type="entry name" value="ABC_TRANSPORTER_2"/>
    <property type="match status" value="1"/>
</dbReference>
<dbReference type="EMBL" id="AZHB01000006">
    <property type="protein sequence ID" value="OAA68883.1"/>
    <property type="molecule type" value="Genomic_DNA"/>
</dbReference>
<feature type="domain" description="ABC transporter" evidence="10">
    <location>
        <begin position="331"/>
        <end position="559"/>
    </location>
</feature>
<feature type="transmembrane region" description="Helical" evidence="9">
    <location>
        <begin position="127"/>
        <end position="148"/>
    </location>
</feature>
<dbReference type="Gene3D" id="1.20.1560.10">
    <property type="entry name" value="ABC transporter type 1, transmembrane domain"/>
    <property type="match status" value="2"/>
</dbReference>
<evidence type="ECO:0000256" key="4">
    <source>
        <dbReference type="ARBA" id="ARBA00022741"/>
    </source>
</evidence>
<dbReference type="InterPro" id="IPR003593">
    <property type="entry name" value="AAA+_ATPase"/>
</dbReference>
<evidence type="ECO:0000256" key="3">
    <source>
        <dbReference type="ARBA" id="ARBA00022692"/>
    </source>
</evidence>
<dbReference type="PANTHER" id="PTHR24223:SF399">
    <property type="entry name" value="ABC TRANSPORTER ATNG"/>
    <property type="match status" value="1"/>
</dbReference>
<dbReference type="GO" id="GO:0016887">
    <property type="term" value="F:ATP hydrolysis activity"/>
    <property type="evidence" value="ECO:0007669"/>
    <property type="project" value="InterPro"/>
</dbReference>
<evidence type="ECO:0000256" key="6">
    <source>
        <dbReference type="ARBA" id="ARBA00022989"/>
    </source>
</evidence>
<dbReference type="SUPFAM" id="SSF90123">
    <property type="entry name" value="ABC transporter transmembrane region"/>
    <property type="match status" value="2"/>
</dbReference>
<feature type="region of interest" description="Disordered" evidence="8">
    <location>
        <begin position="556"/>
        <end position="579"/>
    </location>
</feature>
<feature type="transmembrane region" description="Helical" evidence="9">
    <location>
        <begin position="718"/>
        <end position="735"/>
    </location>
</feature>
<dbReference type="Pfam" id="PF00664">
    <property type="entry name" value="ABC_membrane"/>
    <property type="match status" value="1"/>
</dbReference>
<evidence type="ECO:0000256" key="9">
    <source>
        <dbReference type="SAM" id="Phobius"/>
    </source>
</evidence>
<feature type="transmembrane region" description="Helical" evidence="9">
    <location>
        <begin position="605"/>
        <end position="630"/>
    </location>
</feature>
<name>A0A168AKR9_CORFA</name>
<keyword evidence="13" id="KW-1185">Reference proteome</keyword>
<dbReference type="Proteomes" id="UP000076744">
    <property type="component" value="Unassembled WGS sequence"/>
</dbReference>
<dbReference type="SMART" id="SM00382">
    <property type="entry name" value="AAA"/>
    <property type="match status" value="1"/>
</dbReference>
<feature type="domain" description="ABC transmembrane type-1" evidence="11">
    <location>
        <begin position="636"/>
        <end position="781"/>
    </location>
</feature>
<feature type="transmembrane region" description="Helical" evidence="9">
    <location>
        <begin position="694"/>
        <end position="712"/>
    </location>
</feature>
<evidence type="ECO:0000313" key="13">
    <source>
        <dbReference type="Proteomes" id="UP000076744"/>
    </source>
</evidence>
<proteinExistence type="predicted"/>
<evidence type="ECO:0000256" key="8">
    <source>
        <dbReference type="SAM" id="MobiDB-lite"/>
    </source>
</evidence>
<dbReference type="GO" id="GO:0140359">
    <property type="term" value="F:ABC-type transporter activity"/>
    <property type="evidence" value="ECO:0007669"/>
    <property type="project" value="InterPro"/>
</dbReference>
<dbReference type="InterPro" id="IPR003439">
    <property type="entry name" value="ABC_transporter-like_ATP-bd"/>
</dbReference>
<accession>A0A168AKR9</accession>
<evidence type="ECO:0000259" key="10">
    <source>
        <dbReference type="PROSITE" id="PS50893"/>
    </source>
</evidence>
<evidence type="ECO:0000313" key="12">
    <source>
        <dbReference type="EMBL" id="OAA68883.1"/>
    </source>
</evidence>
<evidence type="ECO:0000256" key="7">
    <source>
        <dbReference type="ARBA" id="ARBA00023136"/>
    </source>
</evidence>
<feature type="transmembrane region" description="Helical" evidence="9">
    <location>
        <begin position="168"/>
        <end position="189"/>
    </location>
</feature>
<keyword evidence="4" id="KW-0547">Nucleotide-binding</keyword>
<dbReference type="Gene3D" id="3.40.50.300">
    <property type="entry name" value="P-loop containing nucleotide triphosphate hydrolases"/>
    <property type="match status" value="1"/>
</dbReference>
<comment type="subcellular location">
    <subcellularLocation>
        <location evidence="1">Membrane</location>
    </subcellularLocation>
</comment>
<dbReference type="GeneID" id="30019550"/>
<dbReference type="InterPro" id="IPR027417">
    <property type="entry name" value="P-loop_NTPase"/>
</dbReference>
<evidence type="ECO:0000256" key="1">
    <source>
        <dbReference type="ARBA" id="ARBA00004370"/>
    </source>
</evidence>
<reference evidence="12 13" key="1">
    <citation type="journal article" date="2016" name="Genome Biol. Evol.">
        <title>Divergent and convergent evolution of fungal pathogenicity.</title>
        <authorList>
            <person name="Shang Y."/>
            <person name="Xiao G."/>
            <person name="Zheng P."/>
            <person name="Cen K."/>
            <person name="Zhan S."/>
            <person name="Wang C."/>
        </authorList>
    </citation>
    <scope>NUCLEOTIDE SEQUENCE [LARGE SCALE GENOMIC DNA]</scope>
    <source>
        <strain evidence="12 13">ARSEF 2679</strain>
    </source>
</reference>
<keyword evidence="6 9" id="KW-1133">Transmembrane helix</keyword>
<dbReference type="InterPro" id="IPR017871">
    <property type="entry name" value="ABC_transporter-like_CS"/>
</dbReference>
<feature type="transmembrane region" description="Helical" evidence="9">
    <location>
        <begin position="636"/>
        <end position="655"/>
    </location>
</feature>
<dbReference type="InterPro" id="IPR011527">
    <property type="entry name" value="ABC1_TM_dom"/>
</dbReference>
<protein>
    <submittedName>
        <fullName evidence="12">Multidrug resistance-like protein</fullName>
    </submittedName>
</protein>
<keyword evidence="7 9" id="KW-0472">Membrane</keyword>
<organism evidence="12 13">
    <name type="scientific">Cordyceps fumosorosea (strain ARSEF 2679)</name>
    <name type="common">Isaria fumosorosea</name>
    <dbReference type="NCBI Taxonomy" id="1081104"/>
    <lineage>
        <taxon>Eukaryota</taxon>
        <taxon>Fungi</taxon>
        <taxon>Dikarya</taxon>
        <taxon>Ascomycota</taxon>
        <taxon>Pezizomycotina</taxon>
        <taxon>Sordariomycetes</taxon>
        <taxon>Hypocreomycetidae</taxon>
        <taxon>Hypocreales</taxon>
        <taxon>Cordycipitaceae</taxon>
        <taxon>Cordyceps</taxon>
    </lineage>
</organism>
<dbReference type="STRING" id="1081104.A0A168AKR9"/>
<dbReference type="OrthoDB" id="6500128at2759"/>
<evidence type="ECO:0000256" key="2">
    <source>
        <dbReference type="ARBA" id="ARBA00022448"/>
    </source>
</evidence>
<dbReference type="Pfam" id="PF00005">
    <property type="entry name" value="ABC_tran"/>
    <property type="match status" value="1"/>
</dbReference>
<evidence type="ECO:0000259" key="11">
    <source>
        <dbReference type="PROSITE" id="PS50929"/>
    </source>
</evidence>
<comment type="caution">
    <text evidence="12">The sequence shown here is derived from an EMBL/GenBank/DDBJ whole genome shotgun (WGS) entry which is preliminary data.</text>
</comment>
<dbReference type="GO" id="GO:0016020">
    <property type="term" value="C:membrane"/>
    <property type="evidence" value="ECO:0007669"/>
    <property type="project" value="UniProtKB-SubCell"/>
</dbReference>
<dbReference type="InterPro" id="IPR036640">
    <property type="entry name" value="ABC1_TM_sf"/>
</dbReference>
<gene>
    <name evidence="12" type="ORF">ISF_03258</name>
</gene>
<dbReference type="AlphaFoldDB" id="A0A168AKR9"/>
<keyword evidence="5" id="KW-0067">ATP-binding</keyword>
<dbReference type="PANTHER" id="PTHR24223">
    <property type="entry name" value="ATP-BINDING CASSETTE SUB-FAMILY C"/>
    <property type="match status" value="1"/>
</dbReference>
<evidence type="ECO:0000256" key="5">
    <source>
        <dbReference type="ARBA" id="ARBA00022840"/>
    </source>
</evidence>
<dbReference type="RefSeq" id="XP_018705753.1">
    <property type="nucleotide sequence ID" value="XM_018846864.1"/>
</dbReference>
<keyword evidence="3 9" id="KW-0812">Transmembrane</keyword>
<dbReference type="GO" id="GO:0005524">
    <property type="term" value="F:ATP binding"/>
    <property type="evidence" value="ECO:0007669"/>
    <property type="project" value="UniProtKB-KW"/>
</dbReference>
<dbReference type="SUPFAM" id="SSF52540">
    <property type="entry name" value="P-loop containing nucleoside triphosphate hydrolases"/>
    <property type="match status" value="1"/>
</dbReference>
<sequence>MNSSSPSAAAACAPTADASFGPLLRDPLCSGDSIVDFTLVFEQSIVVLFPAGILLLLAPLRLCASPCCCAARPESAPAGCAPPSCSMPPLVNTVSLAAPCVACASSLMSCALSYLEHARSPWPSSLLGVFLLLSLLLDAALLRSLWLARLPRGIRVVFSAAFAVKGRPGYAAVGPAIVALLALTAIFFVSTRAKKSRVGWLAKTQERVRITSAMLGHIKSIKMAGLVEPLARKLSGLRESEVAASRIPATFSPVVAFALYQGVSATTGRTLDETRMFTALAYITLLSEPWFWMLEAVLDMSAACGAFERIEKHLLEATKQDTRPDAGTDAIKASHSSAAWSQDRTELSDVTFSLAKGQFGMLLGPTAFGKSTLLQSLLGEVPHTTGTIKLGSNHVSWCAQSPWILNRTIRENIIGYEAHYDADRYDRIIRACALGEDLEQLPRGEMTVVGSKGLSLSGGQKQRLALARVVYSEPEIAIFDDTFSGLDSQTARHVFRHVFAEGGLLHESGAAILLATQSAAFLPSSDFIISLVESGRISEIGRYQYSSKANGYTQSLVQSNTGEGPTTGSGQNDLTQDEPVRKEYRVKETKQADDKRRQLGDRTVYSYYFGSIGLVSAAALLGLEIGWAFLQCFPTFALLIWFGLVSIAGKAGVTLHQRPLTATLRAPLSLFTSTDIGVMTTRFSQDIGILDNRLPLALVVSLASLFSVVAKASLLATSYYITISFPSIAVFYYYLQRGYLRTSRQLRFLDLEEKAPAHSQFLETLAGLPTIRAFGWARAAF</sequence>
<keyword evidence="2" id="KW-0813">Transport</keyword>